<protein>
    <recommendedName>
        <fullName evidence="3">Tyrosine specific protein phosphatases domain-containing protein</fullName>
    </recommendedName>
</protein>
<dbReference type="Gene3D" id="3.90.190.10">
    <property type="entry name" value="Protein tyrosine phosphatase superfamily"/>
    <property type="match status" value="1"/>
</dbReference>
<name>A0A9P8AT02_9AGAR</name>
<evidence type="ECO:0000313" key="2">
    <source>
        <dbReference type="Proteomes" id="UP000812287"/>
    </source>
</evidence>
<dbReference type="Proteomes" id="UP000812287">
    <property type="component" value="Unassembled WGS sequence"/>
</dbReference>
<evidence type="ECO:0000313" key="1">
    <source>
        <dbReference type="EMBL" id="KAG7445387.1"/>
    </source>
</evidence>
<dbReference type="OrthoDB" id="432447at2759"/>
<gene>
    <name evidence="1" type="ORF">BT62DRAFT_933223</name>
</gene>
<dbReference type="AlphaFoldDB" id="A0A9P8AT02"/>
<dbReference type="EMBL" id="MU250537">
    <property type="protein sequence ID" value="KAG7445387.1"/>
    <property type="molecule type" value="Genomic_DNA"/>
</dbReference>
<dbReference type="InterPro" id="IPR029021">
    <property type="entry name" value="Prot-tyrosine_phosphatase-like"/>
</dbReference>
<dbReference type="PROSITE" id="PS00383">
    <property type="entry name" value="TYR_PHOSPHATASE_1"/>
    <property type="match status" value="1"/>
</dbReference>
<organism evidence="1 2">
    <name type="scientific">Guyanagaster necrorhizus</name>
    <dbReference type="NCBI Taxonomy" id="856835"/>
    <lineage>
        <taxon>Eukaryota</taxon>
        <taxon>Fungi</taxon>
        <taxon>Dikarya</taxon>
        <taxon>Basidiomycota</taxon>
        <taxon>Agaricomycotina</taxon>
        <taxon>Agaricomycetes</taxon>
        <taxon>Agaricomycetidae</taxon>
        <taxon>Agaricales</taxon>
        <taxon>Marasmiineae</taxon>
        <taxon>Physalacriaceae</taxon>
        <taxon>Guyanagaster</taxon>
    </lineage>
</organism>
<dbReference type="InterPro" id="IPR016130">
    <property type="entry name" value="Tyr_Pase_AS"/>
</dbReference>
<reference evidence="1" key="1">
    <citation type="submission" date="2020-11" db="EMBL/GenBank/DDBJ databases">
        <title>Adaptations for nitrogen fixation in a non-lichenized fungal sporocarp promotes dispersal by wood-feeding termites.</title>
        <authorList>
            <consortium name="DOE Joint Genome Institute"/>
            <person name="Koch R.A."/>
            <person name="Yoon G."/>
            <person name="Arayal U."/>
            <person name="Lail K."/>
            <person name="Amirebrahimi M."/>
            <person name="Labutti K."/>
            <person name="Lipzen A."/>
            <person name="Riley R."/>
            <person name="Barry K."/>
            <person name="Henrissat B."/>
            <person name="Grigoriev I.V."/>
            <person name="Herr J.R."/>
            <person name="Aime M.C."/>
        </authorList>
    </citation>
    <scope>NUCLEOTIDE SEQUENCE</scope>
    <source>
        <strain evidence="1">MCA 3950</strain>
    </source>
</reference>
<sequence>MQDVPRDPSQTAVNFLTDRGINTIISFNQYSYTSAEIALLEHAHILYRHFPVEDFQAPTIDQLTKAIDFHRFISNASTLVHCGYGHGRTGTGITALQLFATWGQSPPEADWARVNYVEQPAQVEVLKQLRSRHKGEL</sequence>
<dbReference type="SUPFAM" id="SSF52799">
    <property type="entry name" value="(Phosphotyrosine protein) phosphatases II"/>
    <property type="match status" value="1"/>
</dbReference>
<comment type="caution">
    <text evidence="1">The sequence shown here is derived from an EMBL/GenBank/DDBJ whole genome shotgun (WGS) entry which is preliminary data.</text>
</comment>
<dbReference type="GeneID" id="66108812"/>
<dbReference type="Pfam" id="PF22785">
    <property type="entry name" value="Tc-R-P"/>
    <property type="match status" value="1"/>
</dbReference>
<keyword evidence="2" id="KW-1185">Reference proteome</keyword>
<dbReference type="RefSeq" id="XP_043038887.1">
    <property type="nucleotide sequence ID" value="XM_043186515.1"/>
</dbReference>
<evidence type="ECO:0008006" key="3">
    <source>
        <dbReference type="Google" id="ProtNLM"/>
    </source>
</evidence>
<accession>A0A9P8AT02</accession>
<proteinExistence type="predicted"/>